<dbReference type="InterPro" id="IPR030392">
    <property type="entry name" value="S74_ICA"/>
</dbReference>
<proteinExistence type="predicted"/>
<evidence type="ECO:0000313" key="4">
    <source>
        <dbReference type="EMBL" id="CAB4148222.1"/>
    </source>
</evidence>
<dbReference type="PROSITE" id="PS51688">
    <property type="entry name" value="ICA"/>
    <property type="match status" value="1"/>
</dbReference>
<keyword evidence="2" id="KW-1227">Viral tail protein</keyword>
<organism evidence="4">
    <name type="scientific">uncultured Caudovirales phage</name>
    <dbReference type="NCBI Taxonomy" id="2100421"/>
    <lineage>
        <taxon>Viruses</taxon>
        <taxon>Duplodnaviria</taxon>
        <taxon>Heunggongvirae</taxon>
        <taxon>Uroviricota</taxon>
        <taxon>Caudoviricetes</taxon>
        <taxon>Peduoviridae</taxon>
        <taxon>Maltschvirus</taxon>
        <taxon>Maltschvirus maltsch</taxon>
    </lineage>
</organism>
<feature type="domain" description="Peptidase S74" evidence="3">
    <location>
        <begin position="172"/>
        <end position="266"/>
    </location>
</feature>
<protein>
    <submittedName>
        <fullName evidence="4">Intramolecular chaperone auto-processing domain containing protein</fullName>
    </submittedName>
</protein>
<dbReference type="EMBL" id="LR796495">
    <property type="protein sequence ID" value="CAB4148222.1"/>
    <property type="molecule type" value="Genomic_DNA"/>
</dbReference>
<evidence type="ECO:0000259" key="3">
    <source>
        <dbReference type="PROSITE" id="PS51688"/>
    </source>
</evidence>
<accession>A0A6J5MPD2</accession>
<dbReference type="GO" id="GO:0098015">
    <property type="term" value="C:virus tail"/>
    <property type="evidence" value="ECO:0007669"/>
    <property type="project" value="UniProtKB-KW"/>
</dbReference>
<evidence type="ECO:0000256" key="1">
    <source>
        <dbReference type="ARBA" id="ARBA00004328"/>
    </source>
</evidence>
<name>A0A6J5MPD2_9CAUD</name>
<reference evidence="4" key="1">
    <citation type="submission" date="2020-04" db="EMBL/GenBank/DDBJ databases">
        <authorList>
            <person name="Chiriac C."/>
            <person name="Salcher M."/>
            <person name="Ghai R."/>
            <person name="Kavagutti S V."/>
        </authorList>
    </citation>
    <scope>NUCLEOTIDE SEQUENCE</scope>
</reference>
<comment type="subcellular location">
    <subcellularLocation>
        <location evidence="1">Virion</location>
    </subcellularLocation>
</comment>
<feature type="non-terminal residue" evidence="4">
    <location>
        <position position="1"/>
    </location>
</feature>
<keyword evidence="2" id="KW-0946">Virion</keyword>
<dbReference type="Pfam" id="PF13884">
    <property type="entry name" value="Peptidase_S74"/>
    <property type="match status" value="1"/>
</dbReference>
<evidence type="ECO:0000256" key="2">
    <source>
        <dbReference type="ARBA" id="ARBA00022732"/>
    </source>
</evidence>
<gene>
    <name evidence="4" type="ORF">UFOVP520_1</name>
</gene>
<sequence>GYSGGLIINASSGTLSLNNGGANVGVGITVPTEMLHIYKSSGTIINLLETGSGASAFVAKNNTLRGEFGVDSSSVFIQTTTAYPILLYTNNSERMRITSGGQIGIGTSNPFGLSSSLLAISGNGNTYNLVNIQDTVNQNNCAFLQCLNASGVGIGEIRRIGTTNAVAFNTTSDYRLKEDFREIKGLEKISAIKVYDFKWKDNEFRMDGVLAHELQEIIPFAVTGDKDEVNNDGSIKTQGVDYSKIVPVLVKAIQELSAKVSLLENK</sequence>